<keyword evidence="2" id="KW-1185">Reference proteome</keyword>
<dbReference type="Proteomes" id="UP000320735">
    <property type="component" value="Unassembled WGS sequence"/>
</dbReference>
<evidence type="ECO:0000313" key="1">
    <source>
        <dbReference type="EMBL" id="TWU13635.1"/>
    </source>
</evidence>
<proteinExistence type="predicted"/>
<accession>A0A5C6BNN6</accession>
<comment type="caution">
    <text evidence="1">The sequence shown here is derived from an EMBL/GenBank/DDBJ whole genome shotgun (WGS) entry which is preliminary data.</text>
</comment>
<reference evidence="1 2" key="1">
    <citation type="submission" date="2019-02" db="EMBL/GenBank/DDBJ databases">
        <title>Deep-cultivation of Planctomycetes and their phenomic and genomic characterization uncovers novel biology.</title>
        <authorList>
            <person name="Wiegand S."/>
            <person name="Jogler M."/>
            <person name="Boedeker C."/>
            <person name="Pinto D."/>
            <person name="Vollmers J."/>
            <person name="Rivas-Marin E."/>
            <person name="Kohn T."/>
            <person name="Peeters S.H."/>
            <person name="Heuer A."/>
            <person name="Rast P."/>
            <person name="Oberbeckmann S."/>
            <person name="Bunk B."/>
            <person name="Jeske O."/>
            <person name="Meyerdierks A."/>
            <person name="Storesund J.E."/>
            <person name="Kallscheuer N."/>
            <person name="Luecker S."/>
            <person name="Lage O.M."/>
            <person name="Pohl T."/>
            <person name="Merkel B.J."/>
            <person name="Hornburger P."/>
            <person name="Mueller R.-W."/>
            <person name="Bruemmer F."/>
            <person name="Labrenz M."/>
            <person name="Spormann A.M."/>
            <person name="Op Den Camp H."/>
            <person name="Overmann J."/>
            <person name="Amann R."/>
            <person name="Jetten M.S.M."/>
            <person name="Mascher T."/>
            <person name="Medema M.H."/>
            <person name="Devos D.P."/>
            <person name="Kaster A.-K."/>
            <person name="Ovreas L."/>
            <person name="Rohde M."/>
            <person name="Galperin M.Y."/>
            <person name="Jogler C."/>
        </authorList>
    </citation>
    <scope>NUCLEOTIDE SEQUENCE [LARGE SCALE GENOMIC DNA]</scope>
    <source>
        <strain evidence="1 2">CA54</strain>
    </source>
</reference>
<gene>
    <name evidence="1" type="ORF">CA54_24700</name>
</gene>
<dbReference type="RefSeq" id="WP_146370933.1">
    <property type="nucleotide sequence ID" value="NZ_SJPP01000001.1"/>
</dbReference>
<sequence length="90" mass="10287">MKRRFLIVITLLAVMACPLLVGPYAWLDYNSHLSDGIRTAVDPAYAFLETEAGRFEVTDRLFFSYLALWLGGEFEAVMYQVDRVDLSHLP</sequence>
<protein>
    <submittedName>
        <fullName evidence="1">Uncharacterized protein</fullName>
    </submittedName>
</protein>
<dbReference type="AlphaFoldDB" id="A0A5C6BNN6"/>
<evidence type="ECO:0000313" key="2">
    <source>
        <dbReference type="Proteomes" id="UP000320735"/>
    </source>
</evidence>
<dbReference type="OrthoDB" id="9879007at2"/>
<organism evidence="1 2">
    <name type="scientific">Symmachiella macrocystis</name>
    <dbReference type="NCBI Taxonomy" id="2527985"/>
    <lineage>
        <taxon>Bacteria</taxon>
        <taxon>Pseudomonadati</taxon>
        <taxon>Planctomycetota</taxon>
        <taxon>Planctomycetia</taxon>
        <taxon>Planctomycetales</taxon>
        <taxon>Planctomycetaceae</taxon>
        <taxon>Symmachiella</taxon>
    </lineage>
</organism>
<name>A0A5C6BNN6_9PLAN</name>
<dbReference type="EMBL" id="SJPP01000001">
    <property type="protein sequence ID" value="TWU13635.1"/>
    <property type="molecule type" value="Genomic_DNA"/>
</dbReference>
<dbReference type="PROSITE" id="PS51257">
    <property type="entry name" value="PROKAR_LIPOPROTEIN"/>
    <property type="match status" value="1"/>
</dbReference>